<dbReference type="GO" id="GO:0006313">
    <property type="term" value="P:DNA transposition"/>
    <property type="evidence" value="ECO:0007669"/>
    <property type="project" value="InterPro"/>
</dbReference>
<dbReference type="Proteomes" id="UP000215002">
    <property type="component" value="Chromosome"/>
</dbReference>
<dbReference type="SUPFAM" id="SSF143422">
    <property type="entry name" value="Transposase IS200-like"/>
    <property type="match status" value="1"/>
</dbReference>
<dbReference type="KEGG" id="muc:MuYL_3937"/>
<gene>
    <name evidence="1" type="ORF">MuYL_3937</name>
</gene>
<sequence length="121" mass="14284">MSSHIHLVVANDESNLPAIIRDLKSYTAKRIIQMITDNPTESRREWMLHLFKYFAKFHNQNSEYQFWQKTNHPIELYSNGVFDQKVDYIYRNPVESMTVNDESAYVYSSANPDSPFKVDES</sequence>
<evidence type="ECO:0000313" key="2">
    <source>
        <dbReference type="Proteomes" id="UP000215002"/>
    </source>
</evidence>
<dbReference type="AlphaFoldDB" id="A0A223P136"/>
<dbReference type="GO" id="GO:0003677">
    <property type="term" value="F:DNA binding"/>
    <property type="evidence" value="ECO:0007669"/>
    <property type="project" value="InterPro"/>
</dbReference>
<protein>
    <submittedName>
        <fullName evidence="1">Transposase</fullName>
    </submittedName>
</protein>
<dbReference type="InterPro" id="IPR036515">
    <property type="entry name" value="Transposase_17_sf"/>
</dbReference>
<reference evidence="1 2" key="1">
    <citation type="submission" date="2017-08" db="EMBL/GenBank/DDBJ databases">
        <title>Complete genome sequence of Mucilaginibacter sp. strain BJC16-A31.</title>
        <authorList>
            <consortium name="Henan University of Science and Technology"/>
            <person name="You X."/>
        </authorList>
    </citation>
    <scope>NUCLEOTIDE SEQUENCE [LARGE SCALE GENOMIC DNA]</scope>
    <source>
        <strain evidence="1 2">BJC16-A31</strain>
    </source>
</reference>
<proteinExistence type="predicted"/>
<name>A0A223P136_9SPHI</name>
<evidence type="ECO:0000313" key="1">
    <source>
        <dbReference type="EMBL" id="ASU35822.1"/>
    </source>
</evidence>
<dbReference type="GO" id="GO:0004803">
    <property type="term" value="F:transposase activity"/>
    <property type="evidence" value="ECO:0007669"/>
    <property type="project" value="InterPro"/>
</dbReference>
<keyword evidence="2" id="KW-1185">Reference proteome</keyword>
<dbReference type="EMBL" id="CP022743">
    <property type="protein sequence ID" value="ASU35822.1"/>
    <property type="molecule type" value="Genomic_DNA"/>
</dbReference>
<dbReference type="Gene3D" id="3.30.70.1290">
    <property type="entry name" value="Transposase IS200-like"/>
    <property type="match status" value="1"/>
</dbReference>
<accession>A0A223P136</accession>
<organism evidence="1 2">
    <name type="scientific">Mucilaginibacter xinganensis</name>
    <dbReference type="NCBI Taxonomy" id="1234841"/>
    <lineage>
        <taxon>Bacteria</taxon>
        <taxon>Pseudomonadati</taxon>
        <taxon>Bacteroidota</taxon>
        <taxon>Sphingobacteriia</taxon>
        <taxon>Sphingobacteriales</taxon>
        <taxon>Sphingobacteriaceae</taxon>
        <taxon>Mucilaginibacter</taxon>
    </lineage>
</organism>